<keyword evidence="2" id="KW-1185">Reference proteome</keyword>
<accession>A0ACB9LNC4</accession>
<dbReference type="Proteomes" id="UP001057402">
    <property type="component" value="Chromosome 11"/>
</dbReference>
<name>A0ACB9LNC4_9MYRT</name>
<organism evidence="1 2">
    <name type="scientific">Melastoma candidum</name>
    <dbReference type="NCBI Taxonomy" id="119954"/>
    <lineage>
        <taxon>Eukaryota</taxon>
        <taxon>Viridiplantae</taxon>
        <taxon>Streptophyta</taxon>
        <taxon>Embryophyta</taxon>
        <taxon>Tracheophyta</taxon>
        <taxon>Spermatophyta</taxon>
        <taxon>Magnoliopsida</taxon>
        <taxon>eudicotyledons</taxon>
        <taxon>Gunneridae</taxon>
        <taxon>Pentapetalae</taxon>
        <taxon>rosids</taxon>
        <taxon>malvids</taxon>
        <taxon>Myrtales</taxon>
        <taxon>Melastomataceae</taxon>
        <taxon>Melastomatoideae</taxon>
        <taxon>Melastomateae</taxon>
        <taxon>Melastoma</taxon>
    </lineage>
</organism>
<comment type="caution">
    <text evidence="1">The sequence shown here is derived from an EMBL/GenBank/DDBJ whole genome shotgun (WGS) entry which is preliminary data.</text>
</comment>
<evidence type="ECO:0000313" key="1">
    <source>
        <dbReference type="EMBL" id="KAI4312804.1"/>
    </source>
</evidence>
<sequence length="274" mass="31039">MAGAGGGGPCGSNYDVFISFRGPDTRQGIVDCLYEHMKLCGIRVFVDKERIYAGEKVKEELMDAICDSKICMPVFSMLQANDDVKLKTSKYSNHLEELKKEHGSHKVDRWRKCLKDACKMQGWNLAEYTGQGKLIRITQEVLFKTRKRNMSLSNPIVGIEGPVKEIKELLDGHIDRVRFVIIHGMGGIGKTTRAKVIFNEEAPHGDVRSVLMIGYESLEDNEKELFLDIACYFHGMIKRLAMLVWESVKNLHPVNGLNTLLHKNLIEILDEDTI</sequence>
<protein>
    <submittedName>
        <fullName evidence="1">Uncharacterized protein</fullName>
    </submittedName>
</protein>
<evidence type="ECO:0000313" key="2">
    <source>
        <dbReference type="Proteomes" id="UP001057402"/>
    </source>
</evidence>
<proteinExistence type="predicted"/>
<reference evidence="2" key="1">
    <citation type="journal article" date="2023" name="Front. Plant Sci.">
        <title>Chromosomal-level genome assembly of Melastoma candidum provides insights into trichome evolution.</title>
        <authorList>
            <person name="Zhong Y."/>
            <person name="Wu W."/>
            <person name="Sun C."/>
            <person name="Zou P."/>
            <person name="Liu Y."/>
            <person name="Dai S."/>
            <person name="Zhou R."/>
        </authorList>
    </citation>
    <scope>NUCLEOTIDE SEQUENCE [LARGE SCALE GENOMIC DNA]</scope>
</reference>
<dbReference type="EMBL" id="CM042890">
    <property type="protein sequence ID" value="KAI4312804.1"/>
    <property type="molecule type" value="Genomic_DNA"/>
</dbReference>
<gene>
    <name evidence="1" type="ORF">MLD38_037595</name>
</gene>